<proteinExistence type="predicted"/>
<comment type="caution">
    <text evidence="2">The sequence shown here is derived from an EMBL/GenBank/DDBJ whole genome shotgun (WGS) entry which is preliminary data.</text>
</comment>
<keyword evidence="1" id="KW-0812">Transmembrane</keyword>
<feature type="transmembrane region" description="Helical" evidence="1">
    <location>
        <begin position="68"/>
        <end position="86"/>
    </location>
</feature>
<feature type="transmembrane region" description="Helical" evidence="1">
    <location>
        <begin position="41"/>
        <end position="61"/>
    </location>
</feature>
<dbReference type="RefSeq" id="WP_096447141.1">
    <property type="nucleotide sequence ID" value="NZ_JBHSOG010000096.1"/>
</dbReference>
<keyword evidence="1" id="KW-1133">Transmembrane helix</keyword>
<name>A0ABW1AW96_9RHOO</name>
<evidence type="ECO:0000313" key="3">
    <source>
        <dbReference type="Proteomes" id="UP001595974"/>
    </source>
</evidence>
<feature type="transmembrane region" description="Helical" evidence="1">
    <location>
        <begin position="7"/>
        <end position="29"/>
    </location>
</feature>
<sequence length="125" mass="13974">MIHDRARLASFTALGYIFVVLGGIALHFLNTGEVYTLKFSLLLPSTWTATLVAGVAAWGLWHRFRWAWWLGIAAALFQLVRMSPWLYLHHGMDRLPGFGPLLVLVLLLAFLITLLLPGTKAACTR</sequence>
<evidence type="ECO:0000313" key="2">
    <source>
        <dbReference type="EMBL" id="MFC5771572.1"/>
    </source>
</evidence>
<dbReference type="EMBL" id="JBHSOG010000096">
    <property type="protein sequence ID" value="MFC5771572.1"/>
    <property type="molecule type" value="Genomic_DNA"/>
</dbReference>
<evidence type="ECO:0000256" key="1">
    <source>
        <dbReference type="SAM" id="Phobius"/>
    </source>
</evidence>
<gene>
    <name evidence="2" type="ORF">ACFPTN_19525</name>
</gene>
<feature type="transmembrane region" description="Helical" evidence="1">
    <location>
        <begin position="98"/>
        <end position="116"/>
    </location>
</feature>
<dbReference type="Proteomes" id="UP001595974">
    <property type="component" value="Unassembled WGS sequence"/>
</dbReference>
<accession>A0ABW1AW96</accession>
<keyword evidence="1" id="KW-0472">Membrane</keyword>
<organism evidence="2 3">
    <name type="scientific">Thauera sinica</name>
    <dbReference type="NCBI Taxonomy" id="2665146"/>
    <lineage>
        <taxon>Bacteria</taxon>
        <taxon>Pseudomonadati</taxon>
        <taxon>Pseudomonadota</taxon>
        <taxon>Betaproteobacteria</taxon>
        <taxon>Rhodocyclales</taxon>
        <taxon>Zoogloeaceae</taxon>
        <taxon>Thauera</taxon>
    </lineage>
</organism>
<reference evidence="3" key="1">
    <citation type="journal article" date="2019" name="Int. J. Syst. Evol. Microbiol.">
        <title>The Global Catalogue of Microorganisms (GCM) 10K type strain sequencing project: providing services to taxonomists for standard genome sequencing and annotation.</title>
        <authorList>
            <consortium name="The Broad Institute Genomics Platform"/>
            <consortium name="The Broad Institute Genome Sequencing Center for Infectious Disease"/>
            <person name="Wu L."/>
            <person name="Ma J."/>
        </authorList>
    </citation>
    <scope>NUCLEOTIDE SEQUENCE [LARGE SCALE GENOMIC DNA]</scope>
    <source>
        <strain evidence="3">SHR3</strain>
    </source>
</reference>
<protein>
    <submittedName>
        <fullName evidence="2">Uncharacterized protein</fullName>
    </submittedName>
</protein>
<keyword evidence="3" id="KW-1185">Reference proteome</keyword>